<dbReference type="SMART" id="SM00387">
    <property type="entry name" value="HATPase_c"/>
    <property type="match status" value="1"/>
</dbReference>
<comment type="catalytic activity">
    <reaction evidence="1">
        <text>ATP + protein L-histidine = ADP + protein N-phospho-L-histidine.</text>
        <dbReference type="EC" id="2.7.13.3"/>
    </reaction>
</comment>
<dbReference type="InterPro" id="IPR013767">
    <property type="entry name" value="PAS_fold"/>
</dbReference>
<evidence type="ECO:0000259" key="12">
    <source>
        <dbReference type="PROSITE" id="PS50110"/>
    </source>
</evidence>
<dbReference type="InterPro" id="IPR036890">
    <property type="entry name" value="HATPase_C_sf"/>
</dbReference>
<dbReference type="InterPro" id="IPR000014">
    <property type="entry name" value="PAS"/>
</dbReference>
<dbReference type="InterPro" id="IPR005467">
    <property type="entry name" value="His_kinase_dom"/>
</dbReference>
<gene>
    <name evidence="14" type="ORF">WG901_06250</name>
</gene>
<dbReference type="SUPFAM" id="SSF52172">
    <property type="entry name" value="CheY-like"/>
    <property type="match status" value="1"/>
</dbReference>
<reference evidence="14 15" key="1">
    <citation type="submission" date="2024-03" db="EMBL/GenBank/DDBJ databases">
        <authorList>
            <person name="Jo J.-H."/>
        </authorList>
    </citation>
    <scope>NUCLEOTIDE SEQUENCE [LARGE SCALE GENOMIC DNA]</scope>
    <source>
        <strain evidence="14 15">PS1R-30</strain>
    </source>
</reference>
<evidence type="ECO:0000256" key="3">
    <source>
        <dbReference type="ARBA" id="ARBA00022553"/>
    </source>
</evidence>
<keyword evidence="4" id="KW-0808">Transferase</keyword>
<evidence type="ECO:0000256" key="4">
    <source>
        <dbReference type="ARBA" id="ARBA00022679"/>
    </source>
</evidence>
<evidence type="ECO:0000256" key="9">
    <source>
        <dbReference type="PROSITE-ProRule" id="PRU00169"/>
    </source>
</evidence>
<dbReference type="EC" id="2.7.13.3" evidence="2"/>
<dbReference type="PROSITE" id="PS50113">
    <property type="entry name" value="PAC"/>
    <property type="match status" value="1"/>
</dbReference>
<keyword evidence="6" id="KW-0418">Kinase</keyword>
<keyword evidence="15" id="KW-1185">Reference proteome</keyword>
<proteinExistence type="predicted"/>
<dbReference type="SMART" id="SM00388">
    <property type="entry name" value="HisKA"/>
    <property type="match status" value="1"/>
</dbReference>
<dbReference type="InterPro" id="IPR036097">
    <property type="entry name" value="HisK_dim/P_sf"/>
</dbReference>
<accession>A0ABU8RT12</accession>
<feature type="domain" description="Histidine kinase" evidence="11">
    <location>
        <begin position="183"/>
        <end position="403"/>
    </location>
</feature>
<dbReference type="EMBL" id="JBBHJZ010000001">
    <property type="protein sequence ID" value="MEJ5976226.1"/>
    <property type="molecule type" value="Genomic_DNA"/>
</dbReference>
<dbReference type="PANTHER" id="PTHR43065">
    <property type="entry name" value="SENSOR HISTIDINE KINASE"/>
    <property type="match status" value="1"/>
</dbReference>
<dbReference type="InterPro" id="IPR035965">
    <property type="entry name" value="PAS-like_dom_sf"/>
</dbReference>
<dbReference type="PROSITE" id="PS50110">
    <property type="entry name" value="RESPONSE_REGULATORY"/>
    <property type="match status" value="1"/>
</dbReference>
<dbReference type="Pfam" id="PF00512">
    <property type="entry name" value="HisKA"/>
    <property type="match status" value="1"/>
</dbReference>
<feature type="domain" description="Response regulatory" evidence="12">
    <location>
        <begin position="426"/>
        <end position="537"/>
    </location>
</feature>
<dbReference type="Pfam" id="PF02518">
    <property type="entry name" value="HATPase_c"/>
    <property type="match status" value="1"/>
</dbReference>
<dbReference type="NCBIfam" id="TIGR00229">
    <property type="entry name" value="sensory_box"/>
    <property type="match status" value="1"/>
</dbReference>
<dbReference type="InterPro" id="IPR001789">
    <property type="entry name" value="Sig_transdc_resp-reg_receiver"/>
</dbReference>
<evidence type="ECO:0000256" key="8">
    <source>
        <dbReference type="ARBA" id="ARBA00023012"/>
    </source>
</evidence>
<evidence type="ECO:0000256" key="5">
    <source>
        <dbReference type="ARBA" id="ARBA00022741"/>
    </source>
</evidence>
<evidence type="ECO:0000313" key="15">
    <source>
        <dbReference type="Proteomes" id="UP001361239"/>
    </source>
</evidence>
<dbReference type="InterPro" id="IPR004358">
    <property type="entry name" value="Sig_transdc_His_kin-like_C"/>
</dbReference>
<dbReference type="Gene3D" id="1.10.287.130">
    <property type="match status" value="1"/>
</dbReference>
<dbReference type="Proteomes" id="UP001361239">
    <property type="component" value="Unassembled WGS sequence"/>
</dbReference>
<keyword evidence="7" id="KW-0067">ATP-binding</keyword>
<dbReference type="Gene3D" id="3.30.565.10">
    <property type="entry name" value="Histidine kinase-like ATPase, C-terminal domain"/>
    <property type="match status" value="1"/>
</dbReference>
<keyword evidence="10" id="KW-0175">Coiled coil</keyword>
<evidence type="ECO:0000256" key="2">
    <source>
        <dbReference type="ARBA" id="ARBA00012438"/>
    </source>
</evidence>
<dbReference type="RefSeq" id="WP_339586144.1">
    <property type="nucleotide sequence ID" value="NZ_JBBHJZ010000001.1"/>
</dbReference>
<protein>
    <recommendedName>
        <fullName evidence="2">histidine kinase</fullName>
        <ecNumber evidence="2">2.7.13.3</ecNumber>
    </recommendedName>
</protein>
<dbReference type="SUPFAM" id="SSF55785">
    <property type="entry name" value="PYP-like sensor domain (PAS domain)"/>
    <property type="match status" value="1"/>
</dbReference>
<evidence type="ECO:0000256" key="7">
    <source>
        <dbReference type="ARBA" id="ARBA00022840"/>
    </source>
</evidence>
<dbReference type="CDD" id="cd00082">
    <property type="entry name" value="HisKA"/>
    <property type="match status" value="1"/>
</dbReference>
<dbReference type="Gene3D" id="3.40.50.2300">
    <property type="match status" value="1"/>
</dbReference>
<feature type="domain" description="PAC" evidence="13">
    <location>
        <begin position="118"/>
        <end position="170"/>
    </location>
</feature>
<evidence type="ECO:0000259" key="13">
    <source>
        <dbReference type="PROSITE" id="PS50113"/>
    </source>
</evidence>
<dbReference type="Pfam" id="PF00072">
    <property type="entry name" value="Response_reg"/>
    <property type="match status" value="1"/>
</dbReference>
<dbReference type="PANTHER" id="PTHR43065:SF42">
    <property type="entry name" value="TWO-COMPONENT SENSOR PPRA"/>
    <property type="match status" value="1"/>
</dbReference>
<evidence type="ECO:0000256" key="10">
    <source>
        <dbReference type="SAM" id="Coils"/>
    </source>
</evidence>
<dbReference type="Pfam" id="PF00989">
    <property type="entry name" value="PAS"/>
    <property type="match status" value="1"/>
</dbReference>
<dbReference type="CDD" id="cd00130">
    <property type="entry name" value="PAS"/>
    <property type="match status" value="1"/>
</dbReference>
<comment type="caution">
    <text evidence="14">The sequence shown here is derived from an EMBL/GenBank/DDBJ whole genome shotgun (WGS) entry which is preliminary data.</text>
</comment>
<organism evidence="14 15">
    <name type="scientific">Novosphingobium anseongense</name>
    <dbReference type="NCBI Taxonomy" id="3133436"/>
    <lineage>
        <taxon>Bacteria</taxon>
        <taxon>Pseudomonadati</taxon>
        <taxon>Pseudomonadota</taxon>
        <taxon>Alphaproteobacteria</taxon>
        <taxon>Sphingomonadales</taxon>
        <taxon>Sphingomonadaceae</taxon>
        <taxon>Novosphingobium</taxon>
    </lineage>
</organism>
<dbReference type="InterPro" id="IPR003594">
    <property type="entry name" value="HATPase_dom"/>
</dbReference>
<dbReference type="InterPro" id="IPR003661">
    <property type="entry name" value="HisK_dim/P_dom"/>
</dbReference>
<name>A0ABU8RT12_9SPHN</name>
<dbReference type="SUPFAM" id="SSF55874">
    <property type="entry name" value="ATPase domain of HSP90 chaperone/DNA topoisomerase II/histidine kinase"/>
    <property type="match status" value="1"/>
</dbReference>
<feature type="coiled-coil region" evidence="10">
    <location>
        <begin position="3"/>
        <end position="30"/>
    </location>
</feature>
<evidence type="ECO:0000256" key="6">
    <source>
        <dbReference type="ARBA" id="ARBA00022777"/>
    </source>
</evidence>
<dbReference type="PROSITE" id="PS50109">
    <property type="entry name" value="HIS_KIN"/>
    <property type="match status" value="1"/>
</dbReference>
<keyword evidence="8" id="KW-0902">Two-component regulatory system</keyword>
<dbReference type="PRINTS" id="PR00344">
    <property type="entry name" value="BCTRLSENSOR"/>
</dbReference>
<evidence type="ECO:0000256" key="1">
    <source>
        <dbReference type="ARBA" id="ARBA00000085"/>
    </source>
</evidence>
<dbReference type="InterPro" id="IPR000700">
    <property type="entry name" value="PAS-assoc_C"/>
</dbReference>
<dbReference type="SUPFAM" id="SSF47384">
    <property type="entry name" value="Homodimeric domain of signal transducing histidine kinase"/>
    <property type="match status" value="1"/>
</dbReference>
<evidence type="ECO:0000259" key="11">
    <source>
        <dbReference type="PROSITE" id="PS50109"/>
    </source>
</evidence>
<dbReference type="SMART" id="SM00448">
    <property type="entry name" value="REC"/>
    <property type="match status" value="1"/>
</dbReference>
<sequence length="544" mass="58590">MAIADQSRRTAELEALLQEANETLDAIRNGEVDAIVVGGEVGQFVYTLENADRPYRVLVEQMKEGAVTLNADCVILYVNRSFSDLVKQASGRLIGSCLYDHVVDPGPIKAMLSGAETATIEVMLIRRDGQHTPANMSIVELQVEAGAPKMFCSIVTDLSEKRAAENVLRQVQKMDAVGQLTGGIAHDFNNLLMAISSSLEMLEKRVSDDPQTQRLLDNARQGAQRGAALTQRMLAFARRQDLKAERVDLTELTRGMMDLLQRTLGPAWSLQIAFSDDLPPVLADANQIEMALLNLAVNARDALPDGGDIIISAELAVIDADQKHGLRPGRYVCLSVIDGGEGMDADTLMRATEPFFTTKGVGKGTGLGLPMVHGLAKQLGGTFVLQSSPDDGTTACLWLPAADETFPESPAPIASDDAPADIRPMRILAVDDDVLIRMNVSSMLEDMGHEVFDAGSGETALELLRQEPGIQLLITDQAMPRMTGTELIQHVADERPALPIILATGYGELPAGAPAHIVKLNKPFSEQELARAIEVALSLTRSGV</sequence>
<keyword evidence="3 9" id="KW-0597">Phosphoprotein</keyword>
<dbReference type="Gene3D" id="3.30.450.20">
    <property type="entry name" value="PAS domain"/>
    <property type="match status" value="1"/>
</dbReference>
<keyword evidence="5" id="KW-0547">Nucleotide-binding</keyword>
<dbReference type="InterPro" id="IPR011006">
    <property type="entry name" value="CheY-like_superfamily"/>
</dbReference>
<feature type="modified residue" description="4-aspartylphosphate" evidence="9">
    <location>
        <position position="476"/>
    </location>
</feature>
<evidence type="ECO:0000313" key="14">
    <source>
        <dbReference type="EMBL" id="MEJ5976226.1"/>
    </source>
</evidence>